<dbReference type="EMBL" id="CP044016">
    <property type="protein sequence ID" value="QES87149.1"/>
    <property type="molecule type" value="Genomic_DNA"/>
</dbReference>
<accession>A0A5P2FZA6</accession>
<dbReference type="Pfam" id="PF00724">
    <property type="entry name" value="Oxidored_FMN"/>
    <property type="match status" value="1"/>
</dbReference>
<dbReference type="GO" id="GO:0016491">
    <property type="term" value="F:oxidoreductase activity"/>
    <property type="evidence" value="ECO:0007669"/>
    <property type="project" value="InterPro"/>
</dbReference>
<evidence type="ECO:0000313" key="2">
    <source>
        <dbReference type="EMBL" id="QES87149.1"/>
    </source>
</evidence>
<proteinExistence type="predicted"/>
<dbReference type="PANTHER" id="PTHR22893">
    <property type="entry name" value="NADH OXIDOREDUCTASE-RELATED"/>
    <property type="match status" value="1"/>
</dbReference>
<dbReference type="SUPFAM" id="SSF51395">
    <property type="entry name" value="FMN-linked oxidoreductases"/>
    <property type="match status" value="1"/>
</dbReference>
<reference evidence="2 3" key="1">
    <citation type="submission" date="2019-09" db="EMBL/GenBank/DDBJ databases">
        <title>Complete genome sequence of Arachidicoccus sp. B3-10 isolated from apple orchard soil.</title>
        <authorList>
            <person name="Kim H.S."/>
            <person name="Han K.-I."/>
            <person name="Suh M.K."/>
            <person name="Lee K.C."/>
            <person name="Eom M.K."/>
            <person name="Kim J.-S."/>
            <person name="Kang S.W."/>
            <person name="Sin Y."/>
            <person name="Lee J.-S."/>
        </authorList>
    </citation>
    <scope>NUCLEOTIDE SEQUENCE [LARGE SCALE GENOMIC DNA]</scope>
    <source>
        <strain evidence="2 3">B3-10</strain>
    </source>
</reference>
<dbReference type="Gene3D" id="3.20.20.70">
    <property type="entry name" value="Aldolase class I"/>
    <property type="match status" value="1"/>
</dbReference>
<organism evidence="2 3">
    <name type="scientific">Rhizosphaericola mali</name>
    <dbReference type="NCBI Taxonomy" id="2545455"/>
    <lineage>
        <taxon>Bacteria</taxon>
        <taxon>Pseudomonadati</taxon>
        <taxon>Bacteroidota</taxon>
        <taxon>Chitinophagia</taxon>
        <taxon>Chitinophagales</taxon>
        <taxon>Chitinophagaceae</taxon>
        <taxon>Rhizosphaericola</taxon>
    </lineage>
</organism>
<gene>
    <name evidence="2" type="ORF">E0W69_000165</name>
</gene>
<dbReference type="InterPro" id="IPR045247">
    <property type="entry name" value="Oye-like"/>
</dbReference>
<protein>
    <submittedName>
        <fullName evidence="2">NADH:flavin oxidoreductase</fullName>
    </submittedName>
</protein>
<dbReference type="AlphaFoldDB" id="A0A5P2FZA6"/>
<dbReference type="GO" id="GO:0005829">
    <property type="term" value="C:cytosol"/>
    <property type="evidence" value="ECO:0007669"/>
    <property type="project" value="TreeGrafter"/>
</dbReference>
<sequence>MTNNSALFQSFKYKSLELKNKIVMAPMTRSFSPNGIPGENVAEYYAKRAADEVGLIITEGTVIDRPYSSNDPNVPHFFGNEALNGWKNVVEKVHDNGGKIAPQLWHMGIVPMLDSSPTNPNSEGPSGLLFSDQKVGKTMTEEDIQDTITAFASAAKDAKKLGFDLLEVHGAHGYLIDQFFWDGLNHRTDKWNGPTLKERNLFSKEIIKAIRAAVGPDYVIDLRISQWKQQDYKTQMAKTPSELEDWLAPLADAGVDIFHCSQRRFWEPEFENSDLNFAGWVKKVTGQPTISVGSVGLSGDFLAGFAGEKSVPANFDKLNDMLEKGEFDLIAVGRAILANPNWVNSIKSGDTTQLKGFSRELLGSLV</sequence>
<dbReference type="RefSeq" id="WP_131328027.1">
    <property type="nucleotide sequence ID" value="NZ_CP044016.1"/>
</dbReference>
<dbReference type="KEGG" id="arac:E0W69_000165"/>
<evidence type="ECO:0000313" key="3">
    <source>
        <dbReference type="Proteomes" id="UP000292424"/>
    </source>
</evidence>
<dbReference type="OrthoDB" id="9772736at2"/>
<name>A0A5P2FZA6_9BACT</name>
<dbReference type="Proteomes" id="UP000292424">
    <property type="component" value="Chromosome"/>
</dbReference>
<dbReference type="FunFam" id="3.20.20.70:FF:000262">
    <property type="entry name" value="NADH:flavin oxidoreductase"/>
    <property type="match status" value="1"/>
</dbReference>
<evidence type="ECO:0000259" key="1">
    <source>
        <dbReference type="Pfam" id="PF00724"/>
    </source>
</evidence>
<dbReference type="CDD" id="cd04747">
    <property type="entry name" value="OYE_like_5_FMN"/>
    <property type="match status" value="1"/>
</dbReference>
<keyword evidence="3" id="KW-1185">Reference proteome</keyword>
<dbReference type="InterPro" id="IPR001155">
    <property type="entry name" value="OxRdtase_FMN_N"/>
</dbReference>
<dbReference type="GO" id="GO:0010181">
    <property type="term" value="F:FMN binding"/>
    <property type="evidence" value="ECO:0007669"/>
    <property type="project" value="InterPro"/>
</dbReference>
<dbReference type="InterPro" id="IPR013785">
    <property type="entry name" value="Aldolase_TIM"/>
</dbReference>
<dbReference type="PANTHER" id="PTHR22893:SF55">
    <property type="entry name" value="OXIDOREDUCTASE-RELATED"/>
    <property type="match status" value="1"/>
</dbReference>
<feature type="domain" description="NADH:flavin oxidoreductase/NADH oxidase N-terminal" evidence="1">
    <location>
        <begin position="7"/>
        <end position="295"/>
    </location>
</feature>